<gene>
    <name evidence="1" type="ORF">S01H1_83072</name>
</gene>
<reference evidence="1" key="1">
    <citation type="journal article" date="2014" name="Front. Microbiol.">
        <title>High frequency of phylogenetically diverse reductive dehalogenase-homologous genes in deep subseafloor sedimentary metagenomes.</title>
        <authorList>
            <person name="Kawai M."/>
            <person name="Futagami T."/>
            <person name="Toyoda A."/>
            <person name="Takaki Y."/>
            <person name="Nishi S."/>
            <person name="Hori S."/>
            <person name="Arai W."/>
            <person name="Tsubouchi T."/>
            <person name="Morono Y."/>
            <person name="Uchiyama I."/>
            <person name="Ito T."/>
            <person name="Fujiyama A."/>
            <person name="Inagaki F."/>
            <person name="Takami H."/>
        </authorList>
    </citation>
    <scope>NUCLEOTIDE SEQUENCE</scope>
    <source>
        <strain evidence="1">Expedition CK06-06</strain>
    </source>
</reference>
<feature type="non-terminal residue" evidence="1">
    <location>
        <position position="44"/>
    </location>
</feature>
<comment type="caution">
    <text evidence="1">The sequence shown here is derived from an EMBL/GenBank/DDBJ whole genome shotgun (WGS) entry which is preliminary data.</text>
</comment>
<proteinExistence type="predicted"/>
<dbReference type="AlphaFoldDB" id="X0XHQ7"/>
<sequence length="44" mass="4835">MNWWEFEGGSELISNQFFGPTVRFKGGGGGSSGKVEYPSYMTIV</sequence>
<dbReference type="EMBL" id="BARS01056397">
    <property type="protein sequence ID" value="GAG42714.1"/>
    <property type="molecule type" value="Genomic_DNA"/>
</dbReference>
<protein>
    <submittedName>
        <fullName evidence="1">Uncharacterized protein</fullName>
    </submittedName>
</protein>
<name>X0XHQ7_9ZZZZ</name>
<evidence type="ECO:0000313" key="1">
    <source>
        <dbReference type="EMBL" id="GAG42714.1"/>
    </source>
</evidence>
<organism evidence="1">
    <name type="scientific">marine sediment metagenome</name>
    <dbReference type="NCBI Taxonomy" id="412755"/>
    <lineage>
        <taxon>unclassified sequences</taxon>
        <taxon>metagenomes</taxon>
        <taxon>ecological metagenomes</taxon>
    </lineage>
</organism>
<accession>X0XHQ7</accession>